<dbReference type="Proteomes" id="UP001222027">
    <property type="component" value="Unassembled WGS sequence"/>
</dbReference>
<comment type="caution">
    <text evidence="1">The sequence shown here is derived from an EMBL/GenBank/DDBJ whole genome shotgun (WGS) entry which is preliminary data.</text>
</comment>
<protein>
    <submittedName>
        <fullName evidence="1">Uncharacterized protein</fullName>
    </submittedName>
</protein>
<dbReference type="AlphaFoldDB" id="A0AAV8P5H7"/>
<organism evidence="1 2">
    <name type="scientific">Ensete ventricosum</name>
    <name type="common">Abyssinian banana</name>
    <name type="synonym">Musa ensete</name>
    <dbReference type="NCBI Taxonomy" id="4639"/>
    <lineage>
        <taxon>Eukaryota</taxon>
        <taxon>Viridiplantae</taxon>
        <taxon>Streptophyta</taxon>
        <taxon>Embryophyta</taxon>
        <taxon>Tracheophyta</taxon>
        <taxon>Spermatophyta</taxon>
        <taxon>Magnoliopsida</taxon>
        <taxon>Liliopsida</taxon>
        <taxon>Zingiberales</taxon>
        <taxon>Musaceae</taxon>
        <taxon>Ensete</taxon>
    </lineage>
</organism>
<accession>A0AAV8P5H7</accession>
<proteinExistence type="predicted"/>
<name>A0AAV8P5H7_ENSVE</name>
<sequence>MGWGYQYLETWTVEIARKRVFREVIGRYGKGVPRERYAPKADAGGGLRREEGVMGTGHVGGAGEFRYGLRRGQGVKTREAFAISYHSRIDKLVAFDRRDCVLPPWLKET</sequence>
<reference evidence="1 2" key="1">
    <citation type="submission" date="2022-12" db="EMBL/GenBank/DDBJ databases">
        <title>Chromosome-scale assembly of the Ensete ventricosum genome.</title>
        <authorList>
            <person name="Dussert Y."/>
            <person name="Stocks J."/>
            <person name="Wendawek A."/>
            <person name="Woldeyes F."/>
            <person name="Nichols R.A."/>
            <person name="Borrell J.S."/>
        </authorList>
    </citation>
    <scope>NUCLEOTIDE SEQUENCE [LARGE SCALE GENOMIC DNA]</scope>
    <source>
        <strain evidence="2">cv. Maze</strain>
        <tissue evidence="1">Seeds</tissue>
    </source>
</reference>
<gene>
    <name evidence="1" type="ORF">OPV22_027594</name>
</gene>
<evidence type="ECO:0000313" key="1">
    <source>
        <dbReference type="EMBL" id="KAJ8465042.1"/>
    </source>
</evidence>
<dbReference type="EMBL" id="JAQQAF010000008">
    <property type="protein sequence ID" value="KAJ8465042.1"/>
    <property type="molecule type" value="Genomic_DNA"/>
</dbReference>
<keyword evidence="2" id="KW-1185">Reference proteome</keyword>
<evidence type="ECO:0000313" key="2">
    <source>
        <dbReference type="Proteomes" id="UP001222027"/>
    </source>
</evidence>